<evidence type="ECO:0000259" key="7">
    <source>
        <dbReference type="PROSITE" id="PS50850"/>
    </source>
</evidence>
<evidence type="ECO:0000256" key="2">
    <source>
        <dbReference type="ARBA" id="ARBA00022475"/>
    </source>
</evidence>
<sequence>MTQLDSSSAAPAKATTRRRDWWAVVSVMAGIFLLVTAEQLPIGLLSQLASSLDVSEGKAGLMITVPGVVAAFAAPLLPVAVGRLDRRYLLTGLMALMALASVLGALMDSFGWLLATRVLIGCCIGGFWAIAGGLAGRLVALEQVPQAMSLIFSGVAAATVLGVPAGTWLGDVSDWRTAFAALGGLSVVVCIGLWHLLPSLPARKPVRLASLGGQLRVPGVCIGALATALIVVGHFGAYTFVSPILQRLGGVALGDVSRLLLLFGAAGLAGNFIAGSLAGRRPYLTVLLIPLVLAGTTLAFPWLGTGPTSATALLMLWGLVFGGISVSLQTWILRSATNPEAATAMMAFVFNLSIGLGALSGGQVVDALGLSAVLLAAGGLFVAAALLIAVTPARVVSRQETRPPGTTSRT</sequence>
<name>A0AAU7KI92_9GAMM</name>
<dbReference type="CDD" id="cd17324">
    <property type="entry name" value="MFS_NepI_like"/>
    <property type="match status" value="1"/>
</dbReference>
<feature type="transmembrane region" description="Helical" evidence="6">
    <location>
        <begin position="284"/>
        <end position="304"/>
    </location>
</feature>
<evidence type="ECO:0000256" key="1">
    <source>
        <dbReference type="ARBA" id="ARBA00004651"/>
    </source>
</evidence>
<feature type="transmembrane region" description="Helical" evidence="6">
    <location>
        <begin position="368"/>
        <end position="390"/>
    </location>
</feature>
<feature type="transmembrane region" description="Helical" evidence="6">
    <location>
        <begin position="147"/>
        <end position="169"/>
    </location>
</feature>
<feature type="transmembrane region" description="Helical" evidence="6">
    <location>
        <begin position="112"/>
        <end position="135"/>
    </location>
</feature>
<feature type="transmembrane region" description="Helical" evidence="6">
    <location>
        <begin position="310"/>
        <end position="332"/>
    </location>
</feature>
<dbReference type="PANTHER" id="PTHR43124">
    <property type="entry name" value="PURINE EFFLUX PUMP PBUE"/>
    <property type="match status" value="1"/>
</dbReference>
<feature type="transmembrane region" description="Helical" evidence="6">
    <location>
        <begin position="217"/>
        <end position="239"/>
    </location>
</feature>
<feature type="transmembrane region" description="Helical" evidence="6">
    <location>
        <begin position="175"/>
        <end position="197"/>
    </location>
</feature>
<dbReference type="RefSeq" id="WP_348827438.1">
    <property type="nucleotide sequence ID" value="NZ_CP098827.1"/>
</dbReference>
<feature type="transmembrane region" description="Helical" evidence="6">
    <location>
        <begin position="21"/>
        <end position="40"/>
    </location>
</feature>
<feature type="domain" description="Major facilitator superfamily (MFS) profile" evidence="7">
    <location>
        <begin position="23"/>
        <end position="396"/>
    </location>
</feature>
<dbReference type="PROSITE" id="PS50850">
    <property type="entry name" value="MFS"/>
    <property type="match status" value="1"/>
</dbReference>
<evidence type="ECO:0000256" key="3">
    <source>
        <dbReference type="ARBA" id="ARBA00022692"/>
    </source>
</evidence>
<dbReference type="InterPro" id="IPR036259">
    <property type="entry name" value="MFS_trans_sf"/>
</dbReference>
<evidence type="ECO:0000256" key="5">
    <source>
        <dbReference type="ARBA" id="ARBA00023136"/>
    </source>
</evidence>
<proteinExistence type="predicted"/>
<evidence type="ECO:0000313" key="8">
    <source>
        <dbReference type="EMBL" id="XBO71390.1"/>
    </source>
</evidence>
<comment type="subcellular location">
    <subcellularLocation>
        <location evidence="1">Cell membrane</location>
        <topology evidence="1">Multi-pass membrane protein</topology>
    </subcellularLocation>
</comment>
<gene>
    <name evidence="8" type="ORF">NFG58_01325</name>
</gene>
<dbReference type="Pfam" id="PF07690">
    <property type="entry name" value="MFS_1"/>
    <property type="match status" value="1"/>
</dbReference>
<dbReference type="InterPro" id="IPR020846">
    <property type="entry name" value="MFS_dom"/>
</dbReference>
<dbReference type="Gene3D" id="1.20.1250.20">
    <property type="entry name" value="MFS general substrate transporter like domains"/>
    <property type="match status" value="2"/>
</dbReference>
<dbReference type="AlphaFoldDB" id="A0AAU7KI92"/>
<keyword evidence="3 6" id="KW-0812">Transmembrane</keyword>
<feature type="transmembrane region" description="Helical" evidence="6">
    <location>
        <begin position="60"/>
        <end position="81"/>
    </location>
</feature>
<feature type="transmembrane region" description="Helical" evidence="6">
    <location>
        <begin position="259"/>
        <end position="277"/>
    </location>
</feature>
<feature type="transmembrane region" description="Helical" evidence="6">
    <location>
        <begin position="344"/>
        <end position="362"/>
    </location>
</feature>
<dbReference type="SUPFAM" id="SSF103473">
    <property type="entry name" value="MFS general substrate transporter"/>
    <property type="match status" value="1"/>
</dbReference>
<keyword evidence="5 6" id="KW-0472">Membrane</keyword>
<dbReference type="InterPro" id="IPR011701">
    <property type="entry name" value="MFS"/>
</dbReference>
<dbReference type="PANTHER" id="PTHR43124:SF3">
    <property type="entry name" value="CHLORAMPHENICOL EFFLUX PUMP RV0191"/>
    <property type="match status" value="1"/>
</dbReference>
<organism evidence="8">
    <name type="scientific">Halomonas sp. RT37</name>
    <dbReference type="NCBI Taxonomy" id="2950872"/>
    <lineage>
        <taxon>Bacteria</taxon>
        <taxon>Pseudomonadati</taxon>
        <taxon>Pseudomonadota</taxon>
        <taxon>Gammaproteobacteria</taxon>
        <taxon>Oceanospirillales</taxon>
        <taxon>Halomonadaceae</taxon>
        <taxon>Halomonas</taxon>
    </lineage>
</organism>
<dbReference type="GO" id="GO:0022857">
    <property type="term" value="F:transmembrane transporter activity"/>
    <property type="evidence" value="ECO:0007669"/>
    <property type="project" value="InterPro"/>
</dbReference>
<reference evidence="8" key="1">
    <citation type="submission" date="2022-06" db="EMBL/GenBank/DDBJ databases">
        <title>A novel DMS-producing enzyme.</title>
        <authorList>
            <person name="Zhang Y."/>
        </authorList>
    </citation>
    <scope>NUCLEOTIDE SEQUENCE</scope>
    <source>
        <strain evidence="8">RT37</strain>
    </source>
</reference>
<evidence type="ECO:0000256" key="4">
    <source>
        <dbReference type="ARBA" id="ARBA00022989"/>
    </source>
</evidence>
<dbReference type="EMBL" id="CP098827">
    <property type="protein sequence ID" value="XBO71390.1"/>
    <property type="molecule type" value="Genomic_DNA"/>
</dbReference>
<keyword evidence="2" id="KW-1003">Cell membrane</keyword>
<keyword evidence="4 6" id="KW-1133">Transmembrane helix</keyword>
<evidence type="ECO:0000256" key="6">
    <source>
        <dbReference type="SAM" id="Phobius"/>
    </source>
</evidence>
<dbReference type="InterPro" id="IPR050189">
    <property type="entry name" value="MFS_Efflux_Transporters"/>
</dbReference>
<accession>A0AAU7KI92</accession>
<feature type="transmembrane region" description="Helical" evidence="6">
    <location>
        <begin position="88"/>
        <end position="106"/>
    </location>
</feature>
<dbReference type="GO" id="GO:0005886">
    <property type="term" value="C:plasma membrane"/>
    <property type="evidence" value="ECO:0007669"/>
    <property type="project" value="UniProtKB-SubCell"/>
</dbReference>
<protein>
    <submittedName>
        <fullName evidence="8">MFS transporter</fullName>
    </submittedName>
</protein>